<evidence type="ECO:0000313" key="2">
    <source>
        <dbReference type="Proteomes" id="UP000295674"/>
    </source>
</evidence>
<keyword evidence="2" id="KW-1185">Reference proteome</keyword>
<organism evidence="1 2">
    <name type="scientific">Saccharopolyspora terrae</name>
    <dbReference type="NCBI Taxonomy" id="2530384"/>
    <lineage>
        <taxon>Bacteria</taxon>
        <taxon>Bacillati</taxon>
        <taxon>Actinomycetota</taxon>
        <taxon>Actinomycetes</taxon>
        <taxon>Pseudonocardiales</taxon>
        <taxon>Pseudonocardiaceae</taxon>
        <taxon>Saccharopolyspora</taxon>
    </lineage>
</organism>
<gene>
    <name evidence="1" type="ORF">E1181_00915</name>
</gene>
<sequence length="76" mass="8215">MAETESTGLEQALLAVARQMEDQGSAGAPHYLRRCVANLRDAWSGAEGYEDPNLALVIIRDSAQSLLEAMHHHGAL</sequence>
<accession>A0A4R4VWX0</accession>
<dbReference type="RefSeq" id="WP_132671916.1">
    <property type="nucleotide sequence ID" value="NZ_SMKS01000001.1"/>
</dbReference>
<proteinExistence type="predicted"/>
<protein>
    <submittedName>
        <fullName evidence="1">Uncharacterized protein</fullName>
    </submittedName>
</protein>
<comment type="caution">
    <text evidence="1">The sequence shown here is derived from an EMBL/GenBank/DDBJ whole genome shotgun (WGS) entry which is preliminary data.</text>
</comment>
<evidence type="ECO:0000313" key="1">
    <source>
        <dbReference type="EMBL" id="TDD10619.1"/>
    </source>
</evidence>
<name>A0A4R4VWX0_9PSEU</name>
<dbReference type="AlphaFoldDB" id="A0A4R4VWX0"/>
<reference evidence="1 2" key="1">
    <citation type="submission" date="2019-03" db="EMBL/GenBank/DDBJ databases">
        <title>Draft genome sequences of novel Actinobacteria.</title>
        <authorList>
            <person name="Sahin N."/>
            <person name="Ay H."/>
            <person name="Saygin H."/>
        </authorList>
    </citation>
    <scope>NUCLEOTIDE SEQUENCE [LARGE SCALE GENOMIC DNA]</scope>
    <source>
        <strain evidence="1 2">16K309</strain>
    </source>
</reference>
<dbReference type="EMBL" id="SMKS01000001">
    <property type="protein sequence ID" value="TDD10619.1"/>
    <property type="molecule type" value="Genomic_DNA"/>
</dbReference>
<dbReference type="Proteomes" id="UP000295674">
    <property type="component" value="Unassembled WGS sequence"/>
</dbReference>